<reference evidence="2" key="1">
    <citation type="journal article" date="2013" name="J. Plant Res.">
        <title>Effect of fungi and light on seed germination of three Opuntia species from semiarid lands of central Mexico.</title>
        <authorList>
            <person name="Delgado-Sanchez P."/>
            <person name="Jimenez-Bremont J.F."/>
            <person name="Guerrero-Gonzalez Mde L."/>
            <person name="Flores J."/>
        </authorList>
    </citation>
    <scope>NUCLEOTIDE SEQUENCE</scope>
    <source>
        <tissue evidence="2">Cladode</tissue>
    </source>
</reference>
<protein>
    <submittedName>
        <fullName evidence="2">Uncharacterized protein</fullName>
    </submittedName>
</protein>
<feature type="compositionally biased region" description="Low complexity" evidence="1">
    <location>
        <begin position="88"/>
        <end position="101"/>
    </location>
</feature>
<evidence type="ECO:0000313" key="2">
    <source>
        <dbReference type="EMBL" id="MBA4636292.1"/>
    </source>
</evidence>
<proteinExistence type="predicted"/>
<accession>A0A7C8Z7G2</accession>
<evidence type="ECO:0000256" key="1">
    <source>
        <dbReference type="SAM" id="MobiDB-lite"/>
    </source>
</evidence>
<dbReference type="AlphaFoldDB" id="A0A7C8Z7G2"/>
<sequence>MQFQQRKYPKFNCKFSHYINFTSNTTPNSISLPNFCFLQIPKPQITSSLFYFLPQDKKVPAVDSWRRRPAHTTIRQAQPPRLCSAKTNSRQNRQQSGRQEQAAGEIGDYGSEQR</sequence>
<name>A0A7C8Z7G2_OPUST</name>
<feature type="region of interest" description="Disordered" evidence="1">
    <location>
        <begin position="66"/>
        <end position="114"/>
    </location>
</feature>
<dbReference type="EMBL" id="GISG01099381">
    <property type="protein sequence ID" value="MBA4636292.1"/>
    <property type="molecule type" value="Transcribed_RNA"/>
</dbReference>
<reference evidence="2" key="2">
    <citation type="submission" date="2020-07" db="EMBL/GenBank/DDBJ databases">
        <authorList>
            <person name="Vera ALvarez R."/>
            <person name="Arias-Moreno D.M."/>
            <person name="Jimenez-Jacinto V."/>
            <person name="Jimenez-Bremont J.F."/>
            <person name="Swaminathan K."/>
            <person name="Moose S.P."/>
            <person name="Guerrero-Gonzalez M.L."/>
            <person name="Marino-Ramirez L."/>
            <person name="Landsman D."/>
            <person name="Rodriguez-Kessler M."/>
            <person name="Delgado-Sanchez P."/>
        </authorList>
    </citation>
    <scope>NUCLEOTIDE SEQUENCE</scope>
    <source>
        <tissue evidence="2">Cladode</tissue>
    </source>
</reference>
<organism evidence="2">
    <name type="scientific">Opuntia streptacantha</name>
    <name type="common">Prickly pear cactus</name>
    <name type="synonym">Opuntia cardona</name>
    <dbReference type="NCBI Taxonomy" id="393608"/>
    <lineage>
        <taxon>Eukaryota</taxon>
        <taxon>Viridiplantae</taxon>
        <taxon>Streptophyta</taxon>
        <taxon>Embryophyta</taxon>
        <taxon>Tracheophyta</taxon>
        <taxon>Spermatophyta</taxon>
        <taxon>Magnoliopsida</taxon>
        <taxon>eudicotyledons</taxon>
        <taxon>Gunneridae</taxon>
        <taxon>Pentapetalae</taxon>
        <taxon>Caryophyllales</taxon>
        <taxon>Cactineae</taxon>
        <taxon>Cactaceae</taxon>
        <taxon>Opuntioideae</taxon>
        <taxon>Opuntia</taxon>
    </lineage>
</organism>